<dbReference type="Gramene" id="OE9D000981T1">
    <property type="protein sequence ID" value="OE9D000981C1"/>
    <property type="gene ID" value="OE9D000981"/>
</dbReference>
<dbReference type="Proteomes" id="UP000594638">
    <property type="component" value="Unassembled WGS sequence"/>
</dbReference>
<sequence length="53" mass="5983">MVEPDMVKVLGKSTFHDTALTISRFLSGDLCHLGLDYFVKLSFGFSFDFGNFM</sequence>
<proteinExistence type="predicted"/>
<dbReference type="AlphaFoldDB" id="A0A8S0S2K4"/>
<dbReference type="EMBL" id="CACTIH010003835">
    <property type="protein sequence ID" value="CAA2985961.1"/>
    <property type="molecule type" value="Genomic_DNA"/>
</dbReference>
<protein>
    <submittedName>
        <fullName evidence="1">ABC transporter I family member 20</fullName>
    </submittedName>
</protein>
<evidence type="ECO:0000313" key="2">
    <source>
        <dbReference type="Proteomes" id="UP000594638"/>
    </source>
</evidence>
<dbReference type="OrthoDB" id="6512918at2759"/>
<gene>
    <name evidence="1" type="ORF">OLEA9_D000981</name>
</gene>
<comment type="caution">
    <text evidence="1">The sequence shown here is derived from an EMBL/GenBank/DDBJ whole genome shotgun (WGS) entry which is preliminary data.</text>
</comment>
<reference evidence="1 2" key="1">
    <citation type="submission" date="2019-12" db="EMBL/GenBank/DDBJ databases">
        <authorList>
            <person name="Alioto T."/>
            <person name="Alioto T."/>
            <person name="Gomez Garrido J."/>
        </authorList>
    </citation>
    <scope>NUCLEOTIDE SEQUENCE [LARGE SCALE GENOMIC DNA]</scope>
</reference>
<accession>A0A8S0S2K4</accession>
<feature type="non-terminal residue" evidence="1">
    <location>
        <position position="53"/>
    </location>
</feature>
<organism evidence="1 2">
    <name type="scientific">Olea europaea subsp. europaea</name>
    <dbReference type="NCBI Taxonomy" id="158383"/>
    <lineage>
        <taxon>Eukaryota</taxon>
        <taxon>Viridiplantae</taxon>
        <taxon>Streptophyta</taxon>
        <taxon>Embryophyta</taxon>
        <taxon>Tracheophyta</taxon>
        <taxon>Spermatophyta</taxon>
        <taxon>Magnoliopsida</taxon>
        <taxon>eudicotyledons</taxon>
        <taxon>Gunneridae</taxon>
        <taxon>Pentapetalae</taxon>
        <taxon>asterids</taxon>
        <taxon>lamiids</taxon>
        <taxon>Lamiales</taxon>
        <taxon>Oleaceae</taxon>
        <taxon>Oleeae</taxon>
        <taxon>Olea</taxon>
    </lineage>
</organism>
<name>A0A8S0S2K4_OLEEU</name>
<keyword evidence="2" id="KW-1185">Reference proteome</keyword>
<evidence type="ECO:0000313" key="1">
    <source>
        <dbReference type="EMBL" id="CAA2985961.1"/>
    </source>
</evidence>